<keyword evidence="3" id="KW-0378">Hydrolase</keyword>
<protein>
    <submittedName>
        <fullName evidence="3">Murein DD-endopeptidase MepM/ murein hydrolase activator NlpD</fullName>
    </submittedName>
</protein>
<dbReference type="InterPro" id="IPR011055">
    <property type="entry name" value="Dup_hybrid_motif"/>
</dbReference>
<dbReference type="InterPro" id="IPR016047">
    <property type="entry name" value="M23ase_b-sheet_dom"/>
</dbReference>
<dbReference type="PANTHER" id="PTHR21666:SF270">
    <property type="entry name" value="MUREIN HYDROLASE ACTIVATOR ENVC"/>
    <property type="match status" value="1"/>
</dbReference>
<feature type="coiled-coil region" evidence="1">
    <location>
        <begin position="90"/>
        <end position="124"/>
    </location>
</feature>
<name>A0ABU0NTT4_STRRH</name>
<dbReference type="EMBL" id="JAUSWV010000002">
    <property type="protein sequence ID" value="MDQ0582098.1"/>
    <property type="molecule type" value="Genomic_DNA"/>
</dbReference>
<feature type="domain" description="M23ase beta-sheet core" evidence="2">
    <location>
        <begin position="274"/>
        <end position="370"/>
    </location>
</feature>
<sequence length="383" mass="40815">MTGAVLSHRGRAVPQAYDLNRTGAGNRVTIADMQSFRRRAPLVLVLLCASGLLATRPTAAEGESGDGSDSRISAQVARLYEDAAVATQRYEAGRREADKQQGRARQAEELLARERREITVLREDLGRVARAQYRGGGGLPVVAQMLLAGSPDTLMRGQHVFSQANLAVDNAIGRNRRAEARLAADEAKAVKAWQAVERRASELARLKKDIDAKLDRARWRLQGRADASVAAGSCRGAVRLDQPPTHFAVDWVTPVETYALSASYGSGGTRWANRHTGQDFAVPIGTPVRAVGAGRVTRVACGGAFGIEVVVRHADGYYTQYAHLAAVTVDQGDGVTTGQWVGQSGTSGNSTGPHLHFEVRVTPEAGSALDPVPWLAARGAPVG</sequence>
<proteinExistence type="predicted"/>
<keyword evidence="4" id="KW-1185">Reference proteome</keyword>
<evidence type="ECO:0000256" key="1">
    <source>
        <dbReference type="SAM" id="Coils"/>
    </source>
</evidence>
<dbReference type="Gene3D" id="2.70.70.10">
    <property type="entry name" value="Glucose Permease (Domain IIA)"/>
    <property type="match status" value="1"/>
</dbReference>
<organism evidence="3 4">
    <name type="scientific">Streptomyces rishiriensis</name>
    <dbReference type="NCBI Taxonomy" id="68264"/>
    <lineage>
        <taxon>Bacteria</taxon>
        <taxon>Bacillati</taxon>
        <taxon>Actinomycetota</taxon>
        <taxon>Actinomycetes</taxon>
        <taxon>Kitasatosporales</taxon>
        <taxon>Streptomycetaceae</taxon>
        <taxon>Streptomyces</taxon>
    </lineage>
</organism>
<comment type="caution">
    <text evidence="3">The sequence shown here is derived from an EMBL/GenBank/DDBJ whole genome shotgun (WGS) entry which is preliminary data.</text>
</comment>
<gene>
    <name evidence="3" type="ORF">QF030_004276</name>
</gene>
<evidence type="ECO:0000313" key="4">
    <source>
        <dbReference type="Proteomes" id="UP001230654"/>
    </source>
</evidence>
<evidence type="ECO:0000259" key="2">
    <source>
        <dbReference type="Pfam" id="PF01551"/>
    </source>
</evidence>
<accession>A0ABU0NTT4</accession>
<dbReference type="Proteomes" id="UP001230654">
    <property type="component" value="Unassembled WGS sequence"/>
</dbReference>
<dbReference type="InterPro" id="IPR050570">
    <property type="entry name" value="Cell_wall_metabolism_enzyme"/>
</dbReference>
<keyword evidence="1" id="KW-0175">Coiled coil</keyword>
<reference evidence="3 4" key="1">
    <citation type="submission" date="2023-07" db="EMBL/GenBank/DDBJ databases">
        <title>Comparative genomics of wheat-associated soil bacteria to identify genetic determinants of phenazine resistance.</title>
        <authorList>
            <person name="Mouncey N."/>
        </authorList>
    </citation>
    <scope>NUCLEOTIDE SEQUENCE [LARGE SCALE GENOMIC DNA]</scope>
    <source>
        <strain evidence="3 4">B2I6</strain>
    </source>
</reference>
<evidence type="ECO:0000313" key="3">
    <source>
        <dbReference type="EMBL" id="MDQ0582098.1"/>
    </source>
</evidence>
<dbReference type="GO" id="GO:0016787">
    <property type="term" value="F:hydrolase activity"/>
    <property type="evidence" value="ECO:0007669"/>
    <property type="project" value="UniProtKB-KW"/>
</dbReference>
<dbReference type="PANTHER" id="PTHR21666">
    <property type="entry name" value="PEPTIDASE-RELATED"/>
    <property type="match status" value="1"/>
</dbReference>
<dbReference type="Pfam" id="PF01551">
    <property type="entry name" value="Peptidase_M23"/>
    <property type="match status" value="1"/>
</dbReference>
<dbReference type="SUPFAM" id="SSF51261">
    <property type="entry name" value="Duplicated hybrid motif"/>
    <property type="match status" value="1"/>
</dbReference>
<dbReference type="CDD" id="cd12797">
    <property type="entry name" value="M23_peptidase"/>
    <property type="match status" value="1"/>
</dbReference>